<sequence>MTADTPLAHRQAQLVAALVTGATPPPGFAPGPLAAARAALLRKRAGEAARHWPLLAAGLGPRWPATFTEWAAGRPNPGGLRDGWDLARALQARAALPPLAAEELATREKLFRYDGHHPPR</sequence>
<evidence type="ECO:0000313" key="2">
    <source>
        <dbReference type="EMBL" id="PZF93504.1"/>
    </source>
</evidence>
<proteinExistence type="predicted"/>
<name>A0A2W2CKE6_9ACTN</name>
<keyword evidence="3" id="KW-1185">Reference proteome</keyword>
<evidence type="ECO:0000313" key="3">
    <source>
        <dbReference type="Proteomes" id="UP000248627"/>
    </source>
</evidence>
<dbReference type="EMBL" id="POTX01000120">
    <property type="protein sequence ID" value="PZF93504.1"/>
    <property type="molecule type" value="Genomic_DNA"/>
</dbReference>
<comment type="caution">
    <text evidence="2">The sequence shown here is derived from an EMBL/GenBank/DDBJ whole genome shotgun (WGS) entry which is preliminary data.</text>
</comment>
<feature type="domain" description="SCO6045-like C-terminal" evidence="1">
    <location>
        <begin position="8"/>
        <end position="91"/>
    </location>
</feature>
<organism evidence="2 3">
    <name type="scientific">Micromonospora endophytica</name>
    <dbReference type="NCBI Taxonomy" id="515350"/>
    <lineage>
        <taxon>Bacteria</taxon>
        <taxon>Bacillati</taxon>
        <taxon>Actinomycetota</taxon>
        <taxon>Actinomycetes</taxon>
        <taxon>Micromonosporales</taxon>
        <taxon>Micromonosporaceae</taxon>
        <taxon>Micromonospora</taxon>
    </lineage>
</organism>
<dbReference type="Pfam" id="PF26136">
    <property type="entry name" value="SCO6045_C"/>
    <property type="match status" value="1"/>
</dbReference>
<dbReference type="AlphaFoldDB" id="A0A2W2CKE6"/>
<dbReference type="RefSeq" id="WP_111244432.1">
    <property type="nucleotide sequence ID" value="NZ_POTX01000120.1"/>
</dbReference>
<dbReference type="Proteomes" id="UP000248627">
    <property type="component" value="Unassembled WGS sequence"/>
</dbReference>
<dbReference type="InterPro" id="IPR058711">
    <property type="entry name" value="SCO6045-like_C"/>
</dbReference>
<gene>
    <name evidence="2" type="ORF">C1I93_17790</name>
</gene>
<reference evidence="2 3" key="1">
    <citation type="submission" date="2018-01" db="EMBL/GenBank/DDBJ databases">
        <title>Draft genome sequence of Jishengella endophytica.</title>
        <authorList>
            <person name="Sahin N."/>
            <person name="Ay H."/>
            <person name="Saygin H."/>
        </authorList>
    </citation>
    <scope>NUCLEOTIDE SEQUENCE [LARGE SCALE GENOMIC DNA]</scope>
    <source>
        <strain evidence="2 3">DSM 45430</strain>
    </source>
</reference>
<protein>
    <recommendedName>
        <fullName evidence="1">SCO6045-like C-terminal domain-containing protein</fullName>
    </recommendedName>
</protein>
<accession>A0A2W2CKE6</accession>
<evidence type="ECO:0000259" key="1">
    <source>
        <dbReference type="Pfam" id="PF26136"/>
    </source>
</evidence>
<feature type="non-terminal residue" evidence="2">
    <location>
        <position position="120"/>
    </location>
</feature>